<dbReference type="Proteomes" id="UP000267408">
    <property type="component" value="Unassembled WGS sequence"/>
</dbReference>
<organism evidence="2 3">
    <name type="scientific">Kitasatospora cineracea</name>
    <dbReference type="NCBI Taxonomy" id="88074"/>
    <lineage>
        <taxon>Bacteria</taxon>
        <taxon>Bacillati</taxon>
        <taxon>Actinomycetota</taxon>
        <taxon>Actinomycetes</taxon>
        <taxon>Kitasatosporales</taxon>
        <taxon>Streptomycetaceae</taxon>
        <taxon>Kitasatospora</taxon>
    </lineage>
</organism>
<dbReference type="EMBL" id="RJVJ01000001">
    <property type="protein sequence ID" value="ROR44931.1"/>
    <property type="molecule type" value="Genomic_DNA"/>
</dbReference>
<dbReference type="Proteomes" id="UP000266906">
    <property type="component" value="Unassembled WGS sequence"/>
</dbReference>
<evidence type="ECO:0000313" key="2">
    <source>
        <dbReference type="EMBL" id="RPE35296.1"/>
    </source>
</evidence>
<reference evidence="3 4" key="1">
    <citation type="submission" date="2018-11" db="EMBL/GenBank/DDBJ databases">
        <title>Sequencing the genomes of 1000 actinobacteria strains.</title>
        <authorList>
            <person name="Klenk H.-P."/>
        </authorList>
    </citation>
    <scope>NUCLEOTIDE SEQUENCE [LARGE SCALE GENOMIC DNA]</scope>
    <source>
        <strain evidence="1 4">DSM 44780</strain>
        <strain evidence="2 3">DSM 44781</strain>
    </source>
</reference>
<comment type="caution">
    <text evidence="2">The sequence shown here is derived from an EMBL/GenBank/DDBJ whole genome shotgun (WGS) entry which is preliminary data.</text>
</comment>
<sequence length="105" mass="10870">MGDSGFQVEPSALDRYSSLLAEQAEQLSRIAEATAAITISSDAFGHLPNAQHLASAFQEHAGASRENVGMLGSAVNGSSQGLAGVSRNYTDHEEYVVGTMSGGRA</sequence>
<accession>A0A3N4RR25</accession>
<accession>A0A8G1XE51</accession>
<dbReference type="OrthoDB" id="4228518at2"/>
<gene>
    <name evidence="2" type="ORF">EDD38_3643</name>
    <name evidence="1" type="ORF">EDD39_3141</name>
</gene>
<dbReference type="AlphaFoldDB" id="A0A3N4RR25"/>
<proteinExistence type="predicted"/>
<evidence type="ECO:0000313" key="4">
    <source>
        <dbReference type="Proteomes" id="UP000267408"/>
    </source>
</evidence>
<name>A0A3N4RR25_9ACTN</name>
<evidence type="ECO:0000313" key="3">
    <source>
        <dbReference type="Proteomes" id="UP000266906"/>
    </source>
</evidence>
<dbReference type="RefSeq" id="WP_123556560.1">
    <property type="nucleotide sequence ID" value="NZ_JBEYIY010000003.1"/>
</dbReference>
<evidence type="ECO:0000313" key="1">
    <source>
        <dbReference type="EMBL" id="ROR44931.1"/>
    </source>
</evidence>
<protein>
    <recommendedName>
        <fullName evidence="5">Excreted virulence factor EspC (Type VII ESX diderm)</fullName>
    </recommendedName>
</protein>
<evidence type="ECO:0008006" key="5">
    <source>
        <dbReference type="Google" id="ProtNLM"/>
    </source>
</evidence>
<keyword evidence="3" id="KW-1185">Reference proteome</keyword>
<dbReference type="EMBL" id="RKQG01000001">
    <property type="protein sequence ID" value="RPE35296.1"/>
    <property type="molecule type" value="Genomic_DNA"/>
</dbReference>